<evidence type="ECO:0000313" key="2">
    <source>
        <dbReference type="Proteomes" id="UP000798662"/>
    </source>
</evidence>
<protein>
    <submittedName>
        <fullName evidence="1">Uncharacterized protein</fullName>
    </submittedName>
</protein>
<gene>
    <name evidence="1" type="ORF">I4F81_006258</name>
</gene>
<dbReference type="EMBL" id="CM020619">
    <property type="protein sequence ID" value="KAK1863704.1"/>
    <property type="molecule type" value="Genomic_DNA"/>
</dbReference>
<evidence type="ECO:0000313" key="1">
    <source>
        <dbReference type="EMBL" id="KAK1863704.1"/>
    </source>
</evidence>
<dbReference type="Proteomes" id="UP000798662">
    <property type="component" value="Chromosome 2"/>
</dbReference>
<organism evidence="1 2">
    <name type="scientific">Pyropia yezoensis</name>
    <name type="common">Susabi-nori</name>
    <name type="synonym">Porphyra yezoensis</name>
    <dbReference type="NCBI Taxonomy" id="2788"/>
    <lineage>
        <taxon>Eukaryota</taxon>
        <taxon>Rhodophyta</taxon>
        <taxon>Bangiophyceae</taxon>
        <taxon>Bangiales</taxon>
        <taxon>Bangiaceae</taxon>
        <taxon>Pyropia</taxon>
    </lineage>
</organism>
<accession>A0ACC3C043</accession>
<name>A0ACC3C043_PYRYE</name>
<proteinExistence type="predicted"/>
<reference evidence="1" key="1">
    <citation type="submission" date="2019-11" db="EMBL/GenBank/DDBJ databases">
        <title>Nori genome reveals adaptations in red seaweeds to the harsh intertidal environment.</title>
        <authorList>
            <person name="Wang D."/>
            <person name="Mao Y."/>
        </authorList>
    </citation>
    <scope>NUCLEOTIDE SEQUENCE</scope>
    <source>
        <tissue evidence="1">Gametophyte</tissue>
    </source>
</reference>
<sequence length="124" mass="13924">MQGAPSARAVCPPKNGGGWVIGGGREAPSRSILVLFLSTHPWSSNRPYGRSDRCGSHATARAACVHGRRRPARPAGGARRAPPPPRTIAAAADRRRRPHQHRSCHRRRHYRRCHRHHRSRHRQP</sequence>
<comment type="caution">
    <text evidence="1">The sequence shown here is derived from an EMBL/GenBank/DDBJ whole genome shotgun (WGS) entry which is preliminary data.</text>
</comment>
<keyword evidence="2" id="KW-1185">Reference proteome</keyword>